<accession>A0A9W4SUV0</accession>
<protein>
    <submittedName>
        <fullName evidence="2">15165_t:CDS:1</fullName>
    </submittedName>
</protein>
<keyword evidence="3" id="KW-1185">Reference proteome</keyword>
<comment type="caution">
    <text evidence="2">The sequence shown here is derived from an EMBL/GenBank/DDBJ whole genome shotgun (WGS) entry which is preliminary data.</text>
</comment>
<dbReference type="EMBL" id="CAMKVN010002688">
    <property type="protein sequence ID" value="CAI2182187.1"/>
    <property type="molecule type" value="Genomic_DNA"/>
</dbReference>
<sequence length="61" mass="6811">NENENPNVSDDLDMSDVLVVLDDKSLNDSSNIQTENEKDIKNDESDSDSDDKELEINVANI</sequence>
<feature type="region of interest" description="Disordered" evidence="1">
    <location>
        <begin position="22"/>
        <end position="61"/>
    </location>
</feature>
<evidence type="ECO:0000256" key="1">
    <source>
        <dbReference type="SAM" id="MobiDB-lite"/>
    </source>
</evidence>
<evidence type="ECO:0000313" key="3">
    <source>
        <dbReference type="Proteomes" id="UP001153678"/>
    </source>
</evidence>
<feature type="non-terminal residue" evidence="2">
    <location>
        <position position="61"/>
    </location>
</feature>
<reference evidence="2" key="1">
    <citation type="submission" date="2022-08" db="EMBL/GenBank/DDBJ databases">
        <authorList>
            <person name="Kallberg Y."/>
            <person name="Tangrot J."/>
            <person name="Rosling A."/>
        </authorList>
    </citation>
    <scope>NUCLEOTIDE SEQUENCE</scope>
    <source>
        <strain evidence="2">Wild A</strain>
    </source>
</reference>
<name>A0A9W4SUV0_9GLOM</name>
<dbReference type="AlphaFoldDB" id="A0A9W4SUV0"/>
<dbReference type="Proteomes" id="UP001153678">
    <property type="component" value="Unassembled WGS sequence"/>
</dbReference>
<proteinExistence type="predicted"/>
<organism evidence="2 3">
    <name type="scientific">Funneliformis geosporum</name>
    <dbReference type="NCBI Taxonomy" id="1117311"/>
    <lineage>
        <taxon>Eukaryota</taxon>
        <taxon>Fungi</taxon>
        <taxon>Fungi incertae sedis</taxon>
        <taxon>Mucoromycota</taxon>
        <taxon>Glomeromycotina</taxon>
        <taxon>Glomeromycetes</taxon>
        <taxon>Glomerales</taxon>
        <taxon>Glomeraceae</taxon>
        <taxon>Funneliformis</taxon>
    </lineage>
</organism>
<evidence type="ECO:0000313" key="2">
    <source>
        <dbReference type="EMBL" id="CAI2182187.1"/>
    </source>
</evidence>
<gene>
    <name evidence="2" type="ORF">FWILDA_LOCUS10456</name>
</gene>
<feature type="compositionally biased region" description="Basic and acidic residues" evidence="1">
    <location>
        <begin position="35"/>
        <end position="44"/>
    </location>
</feature>